<proteinExistence type="predicted"/>
<feature type="compositionally biased region" description="Basic and acidic residues" evidence="1">
    <location>
        <begin position="504"/>
        <end position="513"/>
    </location>
</feature>
<feature type="compositionally biased region" description="Gly residues" evidence="1">
    <location>
        <begin position="514"/>
        <end position="526"/>
    </location>
</feature>
<dbReference type="EMBL" id="JYFN01000027">
    <property type="protein sequence ID" value="KJE22107.1"/>
    <property type="molecule type" value="Genomic_DNA"/>
</dbReference>
<feature type="region of interest" description="Disordered" evidence="1">
    <location>
        <begin position="486"/>
        <end position="532"/>
    </location>
</feature>
<comment type="caution">
    <text evidence="3">The sequence shown here is derived from an EMBL/GenBank/DDBJ whole genome shotgun (WGS) entry which is preliminary data.</text>
</comment>
<name>A0A0D8BF95_9ACTN</name>
<dbReference type="GO" id="GO:0007165">
    <property type="term" value="P:signal transduction"/>
    <property type="evidence" value="ECO:0007669"/>
    <property type="project" value="InterPro"/>
</dbReference>
<organism evidence="3 4">
    <name type="scientific">Frankia torreyi</name>
    <dbReference type="NCBI Taxonomy" id="1856"/>
    <lineage>
        <taxon>Bacteria</taxon>
        <taxon>Bacillati</taxon>
        <taxon>Actinomycetota</taxon>
        <taxon>Actinomycetes</taxon>
        <taxon>Frankiales</taxon>
        <taxon>Frankiaceae</taxon>
        <taxon>Frankia</taxon>
    </lineage>
</organism>
<dbReference type="InterPro" id="IPR000157">
    <property type="entry name" value="TIR_dom"/>
</dbReference>
<dbReference type="SUPFAM" id="SSF52200">
    <property type="entry name" value="Toll/Interleukin receptor TIR domain"/>
    <property type="match status" value="1"/>
</dbReference>
<keyword evidence="4" id="KW-1185">Reference proteome</keyword>
<dbReference type="SUPFAM" id="SSF52540">
    <property type="entry name" value="P-loop containing nucleoside triphosphate hydrolases"/>
    <property type="match status" value="1"/>
</dbReference>
<reference evidence="3 4" key="2">
    <citation type="journal article" date="2016" name="Genome Announc.">
        <title>Permanent Draft Genome Sequences for Two Variants of Frankia sp. Strain CpI1, the First Frankia Strain Isolated from Root Nodules of Comptonia peregrina.</title>
        <authorList>
            <person name="Oshone R."/>
            <person name="Hurst S.G.IV."/>
            <person name="Abebe-Akele F."/>
            <person name="Simpson S."/>
            <person name="Morris K."/>
            <person name="Thomas W.K."/>
            <person name="Tisa L.S."/>
        </authorList>
    </citation>
    <scope>NUCLEOTIDE SEQUENCE [LARGE SCALE GENOMIC DNA]</scope>
    <source>
        <strain evidence="4">CpI1-S</strain>
    </source>
</reference>
<dbReference type="Gene3D" id="3.40.50.300">
    <property type="entry name" value="P-loop containing nucleotide triphosphate hydrolases"/>
    <property type="match status" value="1"/>
</dbReference>
<dbReference type="SMART" id="SM00255">
    <property type="entry name" value="TIR"/>
    <property type="match status" value="1"/>
</dbReference>
<protein>
    <submittedName>
        <fullName evidence="3">TIR domain/AAA ATPase domain</fullName>
    </submittedName>
</protein>
<dbReference type="InterPro" id="IPR049052">
    <property type="entry name" value="nSTAND1"/>
</dbReference>
<evidence type="ECO:0000313" key="3">
    <source>
        <dbReference type="EMBL" id="KJE22107.1"/>
    </source>
</evidence>
<dbReference type="Pfam" id="PF13676">
    <property type="entry name" value="TIR_2"/>
    <property type="match status" value="1"/>
</dbReference>
<dbReference type="InterPro" id="IPR027417">
    <property type="entry name" value="P-loop_NTPase"/>
</dbReference>
<accession>A0A0D8BF95</accession>
<feature type="domain" description="TIR" evidence="2">
    <location>
        <begin position="1"/>
        <end position="122"/>
    </location>
</feature>
<evidence type="ECO:0000259" key="2">
    <source>
        <dbReference type="PROSITE" id="PS50104"/>
    </source>
</evidence>
<reference evidence="4" key="1">
    <citation type="submission" date="2015-02" db="EMBL/GenBank/DDBJ databases">
        <title>Draft Genome of Frankia sp. CpI1-S.</title>
        <authorList>
            <person name="Oshone R.T."/>
            <person name="Ngom M."/>
            <person name="Ghodhbane-Gtari F."/>
            <person name="Gtari M."/>
            <person name="Morris K."/>
            <person name="Thomas K."/>
            <person name="Sen A."/>
            <person name="Tisa L.S."/>
        </authorList>
    </citation>
    <scope>NUCLEOTIDE SEQUENCE [LARGE SCALE GENOMIC DNA]</scope>
    <source>
        <strain evidence="4">CpI1-S</strain>
    </source>
</reference>
<dbReference type="Gene3D" id="3.40.50.10140">
    <property type="entry name" value="Toll/interleukin-1 receptor homology (TIR) domain"/>
    <property type="match status" value="1"/>
</dbReference>
<dbReference type="RefSeq" id="WP_199865423.1">
    <property type="nucleotide sequence ID" value="NZ_JYFN01000027.1"/>
</dbReference>
<evidence type="ECO:0000313" key="4">
    <source>
        <dbReference type="Proteomes" id="UP000032545"/>
    </source>
</evidence>
<dbReference type="InterPro" id="IPR035897">
    <property type="entry name" value="Toll_tir_struct_dom_sf"/>
</dbReference>
<feature type="region of interest" description="Disordered" evidence="1">
    <location>
        <begin position="625"/>
        <end position="664"/>
    </location>
</feature>
<dbReference type="Proteomes" id="UP000032545">
    <property type="component" value="Unassembled WGS sequence"/>
</dbReference>
<gene>
    <name evidence="3" type="ORF">FF36_03539</name>
</gene>
<dbReference type="Pfam" id="PF20703">
    <property type="entry name" value="nSTAND1"/>
    <property type="match status" value="1"/>
</dbReference>
<dbReference type="PATRIC" id="fig|1502723.3.peg.2982"/>
<evidence type="ECO:0000256" key="1">
    <source>
        <dbReference type="SAM" id="MobiDB-lite"/>
    </source>
</evidence>
<sequence>MAQVFISHASVDFAIAERLSAWLRAAGHRTFLDHDLESGLGVGDIWARRLFEELYEADALVAVVTDAFGQSPWCAAEVGIALANRLRLLPVRVDTHVDHRLISNEIQWTDLDGDGESARAALLEALRRLDGVDSGPWSADLTVYPGLAAFTAGQARIFFGRAAESRQLAERVRAQAGPRTDELVLVIGPSGCGKSSLVRAGLAPHLAADPQWLVLPPLVPAAREKATALSSLASLLAVEGRRGLAWRTDALVDALDDPGEITRLLEVLLDAAGARRLLLIVDQAEELLVETSEEQQILFASVLREAVRGPARVVATARSEFVHPLMSLASRTRLPVDTFSVRPLSPQTLPLIVTGPARHAGIEVDDELVARLVADTGSGDALPLLAFVLGELAAGVPRGGALSAQHYERLGGVRGALVQQANRALSDAAREGGRTRREVLDSLLQLITIDDHGQFTRRRVPLDDLPPLIRADLRFFVNRRLLTIHRPASDPPGGEARSGGEAGEDGRPGRGDDGGSAIGAGPGRGLQTGTTGWRARGILGRRRAPGAGAAQPTGDAADTGQVIAIAHEQIVTAWPPLADVIQASTARLRLGAQALDAAGHWAQEGHPASHLWDADRARRAEHTLGGRATFPNSPGCSWPRAGGAGGFNGDGSPSFSPRHSSRRA</sequence>
<dbReference type="PROSITE" id="PS50104">
    <property type="entry name" value="TIR"/>
    <property type="match status" value="1"/>
</dbReference>
<dbReference type="AlphaFoldDB" id="A0A0D8BF95"/>